<dbReference type="EMBL" id="JXCE01000301">
    <property type="protein sequence ID" value="KPA38225.1"/>
    <property type="molecule type" value="Genomic_DNA"/>
</dbReference>
<dbReference type="AlphaFoldDB" id="A0A0N0DCI3"/>
<dbReference type="PANTHER" id="PTHR34598:SF3">
    <property type="entry name" value="OXIDOREDUCTASE AN1597"/>
    <property type="match status" value="1"/>
</dbReference>
<accession>A0A0N0DCI3</accession>
<dbReference type="GO" id="GO:0016491">
    <property type="term" value="F:oxidoreductase activity"/>
    <property type="evidence" value="ECO:0007669"/>
    <property type="project" value="InterPro"/>
</dbReference>
<dbReference type="InterPro" id="IPR044053">
    <property type="entry name" value="AsaB-like"/>
</dbReference>
<gene>
    <name evidence="3" type="ORF">FLAG1_08936</name>
</gene>
<comment type="similarity">
    <text evidence="1">Belongs to the asaB hydroxylase/desaturase family.</text>
</comment>
<evidence type="ECO:0000256" key="1">
    <source>
        <dbReference type="ARBA" id="ARBA00023604"/>
    </source>
</evidence>
<feature type="region of interest" description="Disordered" evidence="2">
    <location>
        <begin position="125"/>
        <end position="150"/>
    </location>
</feature>
<evidence type="ECO:0000313" key="4">
    <source>
        <dbReference type="Proteomes" id="UP000037904"/>
    </source>
</evidence>
<protein>
    <submittedName>
        <fullName evidence="3">Ga4 desaturase</fullName>
    </submittedName>
</protein>
<dbReference type="Proteomes" id="UP000037904">
    <property type="component" value="Unassembled WGS sequence"/>
</dbReference>
<feature type="region of interest" description="Disordered" evidence="2">
    <location>
        <begin position="1"/>
        <end position="23"/>
    </location>
</feature>
<organism evidence="3 4">
    <name type="scientific">Fusarium langsethiae</name>
    <dbReference type="NCBI Taxonomy" id="179993"/>
    <lineage>
        <taxon>Eukaryota</taxon>
        <taxon>Fungi</taxon>
        <taxon>Dikarya</taxon>
        <taxon>Ascomycota</taxon>
        <taxon>Pezizomycotina</taxon>
        <taxon>Sordariomycetes</taxon>
        <taxon>Hypocreomycetidae</taxon>
        <taxon>Hypocreales</taxon>
        <taxon>Nectriaceae</taxon>
        <taxon>Fusarium</taxon>
    </lineage>
</organism>
<dbReference type="OrthoDB" id="412788at2759"/>
<sequence length="394" mass="43864">MATATKPHLGKFRYLTRGSQPTPSKEAYLLPSLSEFGDVVTLPLTDLRPSLDLAQDSPYKLDVHGFTARRYSSALHSAPYNRSSWNNEKLLRQVYFPEVEGFVKNLTGCKKAVVSAAVVRNRLYSEGDESTSAETEVTAEPSQADDTSQQFPPIFGNTVKDGVCPAPKVHLDCTPKGARHHIRRYHSEVASAAEKVIEAENCLLESGVQWNDLKDHYQGGESGSAKVPRFALFSIWRPLKTVHRDPLALSSAASFPVSDYVPTDQREPTDHNIPAHLYRIIDPDAVNITNKDEVNDSNNGDTYQTQSYLAYAPRDREKTSHDWHYISEQQPSDVLVIQLFDNEMEAYARAPLEDGKSQSDLGVGGAVHSAFELVDQDENAEARESIEVRVAAFW</sequence>
<keyword evidence="4" id="KW-1185">Reference proteome</keyword>
<dbReference type="PANTHER" id="PTHR34598">
    <property type="entry name" value="BLL6449 PROTEIN"/>
    <property type="match status" value="1"/>
</dbReference>
<reference evidence="3 4" key="1">
    <citation type="submission" date="2015-04" db="EMBL/GenBank/DDBJ databases">
        <title>The draft genome sequence of Fusarium langsethiae, a T-2/HT-2 mycotoxin producer.</title>
        <authorList>
            <person name="Lysoe E."/>
            <person name="Divon H.H."/>
            <person name="Terzi V."/>
            <person name="Orru L."/>
            <person name="Lamontanara A."/>
            <person name="Kolseth A.-K."/>
            <person name="Frandsen R.J."/>
            <person name="Nielsen K."/>
            <person name="Thrane U."/>
        </authorList>
    </citation>
    <scope>NUCLEOTIDE SEQUENCE [LARGE SCALE GENOMIC DNA]</scope>
    <source>
        <strain evidence="3 4">Fl201059</strain>
    </source>
</reference>
<proteinExistence type="inferred from homology"/>
<dbReference type="NCBIfam" id="NF041278">
    <property type="entry name" value="CmcJ_NvfI_EfuI"/>
    <property type="match status" value="1"/>
</dbReference>
<name>A0A0N0DCI3_FUSLA</name>
<comment type="caution">
    <text evidence="3">The sequence shown here is derived from an EMBL/GenBank/DDBJ whole genome shotgun (WGS) entry which is preliminary data.</text>
</comment>
<evidence type="ECO:0000256" key="2">
    <source>
        <dbReference type="SAM" id="MobiDB-lite"/>
    </source>
</evidence>
<evidence type="ECO:0000313" key="3">
    <source>
        <dbReference type="EMBL" id="KPA38225.1"/>
    </source>
</evidence>